<protein>
    <submittedName>
        <fullName evidence="2">Uncharacterized protein</fullName>
    </submittedName>
</protein>
<evidence type="ECO:0000256" key="1">
    <source>
        <dbReference type="SAM" id="MobiDB-lite"/>
    </source>
</evidence>
<gene>
    <name evidence="2" type="ORF">D5R40_28850</name>
</gene>
<comment type="caution">
    <text evidence="2">The sequence shown here is derived from an EMBL/GenBank/DDBJ whole genome shotgun (WGS) entry which is preliminary data.</text>
</comment>
<feature type="region of interest" description="Disordered" evidence="1">
    <location>
        <begin position="214"/>
        <end position="240"/>
    </location>
</feature>
<dbReference type="EMBL" id="RCBY01000290">
    <property type="protein sequence ID" value="RQH25941.1"/>
    <property type="molecule type" value="Genomic_DNA"/>
</dbReference>
<dbReference type="RefSeq" id="WP_124147664.1">
    <property type="nucleotide sequence ID" value="NZ_CAWOKI010000302.1"/>
</dbReference>
<feature type="region of interest" description="Disordered" evidence="1">
    <location>
        <begin position="267"/>
        <end position="300"/>
    </location>
</feature>
<feature type="compositionally biased region" description="Acidic residues" evidence="1">
    <location>
        <begin position="222"/>
        <end position="232"/>
    </location>
</feature>
<keyword evidence="3" id="KW-1185">Reference proteome</keyword>
<evidence type="ECO:0000313" key="3">
    <source>
        <dbReference type="Proteomes" id="UP000269154"/>
    </source>
</evidence>
<name>A0A3N6NZ54_9CYAN</name>
<proteinExistence type="predicted"/>
<sequence length="300" mass="34210">MIGNLYDHKFETPFNNPELPNWADGYLDKFCDLFWDNTWKEGDEAIASLEIDMLADRYAYIKEGMALRAFQIYKLYKNLGYKTFKEYCLKGLKKSVYYVKRVIKAAQISWSLMLEGFTELPDNVSQAQKLASSASQVSEEVDETVSCWQEVLGKAKQESKPITANYIETTITGETIPPLATAKLPRDVWDKLKAQAKQQGVKPEKLLEDIVGNYLDPKQDSDPETEVESEPDSIDKSKISISKTPKIKAWEKDLQDLVQEKYTNEVNYDTTTNSSAIPEIFQSDRDISSASRGQVWRPPT</sequence>
<accession>A0A3N6NZ54</accession>
<evidence type="ECO:0000313" key="2">
    <source>
        <dbReference type="EMBL" id="RQH25941.1"/>
    </source>
</evidence>
<reference evidence="2 3" key="1">
    <citation type="journal article" date="2018" name="ACS Chem. Biol.">
        <title>Ketoreductase domain dysfunction expands chemodiversity: malyngamide biosynthesis in the cyanobacterium Okeania hirsuta.</title>
        <authorList>
            <person name="Moss N.A."/>
            <person name="Leao T."/>
            <person name="Rankin M."/>
            <person name="McCullough T.M."/>
            <person name="Qu P."/>
            <person name="Korobeynikov A."/>
            <person name="Smith J.L."/>
            <person name="Gerwick L."/>
            <person name="Gerwick W.H."/>
        </authorList>
    </citation>
    <scope>NUCLEOTIDE SEQUENCE [LARGE SCALE GENOMIC DNA]</scope>
    <source>
        <strain evidence="2 3">PAB10Feb10-1</strain>
    </source>
</reference>
<organism evidence="2 3">
    <name type="scientific">Okeania hirsuta</name>
    <dbReference type="NCBI Taxonomy" id="1458930"/>
    <lineage>
        <taxon>Bacteria</taxon>
        <taxon>Bacillati</taxon>
        <taxon>Cyanobacteriota</taxon>
        <taxon>Cyanophyceae</taxon>
        <taxon>Oscillatoriophycideae</taxon>
        <taxon>Oscillatoriales</taxon>
        <taxon>Microcoleaceae</taxon>
        <taxon>Okeania</taxon>
    </lineage>
</organism>
<dbReference type="OrthoDB" id="444924at2"/>
<dbReference type="Proteomes" id="UP000269154">
    <property type="component" value="Unassembled WGS sequence"/>
</dbReference>
<dbReference type="AlphaFoldDB" id="A0A3N6NZ54"/>
<feature type="compositionally biased region" description="Polar residues" evidence="1">
    <location>
        <begin position="267"/>
        <end position="276"/>
    </location>
</feature>